<dbReference type="EMBL" id="DS547132">
    <property type="protein sequence ID" value="EDR02226.1"/>
    <property type="molecule type" value="Genomic_DNA"/>
</dbReference>
<evidence type="ECO:0000313" key="2">
    <source>
        <dbReference type="Proteomes" id="UP000001194"/>
    </source>
</evidence>
<dbReference type="GeneID" id="6082779"/>
<organism evidence="2">
    <name type="scientific">Laccaria bicolor (strain S238N-H82 / ATCC MYA-4686)</name>
    <name type="common">Bicoloured deceiver</name>
    <name type="synonym">Laccaria laccata var. bicolor</name>
    <dbReference type="NCBI Taxonomy" id="486041"/>
    <lineage>
        <taxon>Eukaryota</taxon>
        <taxon>Fungi</taxon>
        <taxon>Dikarya</taxon>
        <taxon>Basidiomycota</taxon>
        <taxon>Agaricomycotina</taxon>
        <taxon>Agaricomycetes</taxon>
        <taxon>Agaricomycetidae</taxon>
        <taxon>Agaricales</taxon>
        <taxon>Agaricineae</taxon>
        <taxon>Hydnangiaceae</taxon>
        <taxon>Laccaria</taxon>
    </lineage>
</organism>
<reference evidence="1 2" key="1">
    <citation type="journal article" date="2008" name="Nature">
        <title>The genome of Laccaria bicolor provides insights into mycorrhizal symbiosis.</title>
        <authorList>
            <person name="Martin F."/>
            <person name="Aerts A."/>
            <person name="Ahren D."/>
            <person name="Brun A."/>
            <person name="Danchin E.G.J."/>
            <person name="Duchaussoy F."/>
            <person name="Gibon J."/>
            <person name="Kohler A."/>
            <person name="Lindquist E."/>
            <person name="Pereda V."/>
            <person name="Salamov A."/>
            <person name="Shapiro H.J."/>
            <person name="Wuyts J."/>
            <person name="Blaudez D."/>
            <person name="Buee M."/>
            <person name="Brokstein P."/>
            <person name="Canbaeck B."/>
            <person name="Cohen D."/>
            <person name="Courty P.E."/>
            <person name="Coutinho P.M."/>
            <person name="Delaruelle C."/>
            <person name="Detter J.C."/>
            <person name="Deveau A."/>
            <person name="DiFazio S."/>
            <person name="Duplessis S."/>
            <person name="Fraissinet-Tachet L."/>
            <person name="Lucic E."/>
            <person name="Frey-Klett P."/>
            <person name="Fourrey C."/>
            <person name="Feussner I."/>
            <person name="Gay G."/>
            <person name="Grimwood J."/>
            <person name="Hoegger P.J."/>
            <person name="Jain P."/>
            <person name="Kilaru S."/>
            <person name="Labbe J."/>
            <person name="Lin Y.C."/>
            <person name="Legue V."/>
            <person name="Le Tacon F."/>
            <person name="Marmeisse R."/>
            <person name="Melayah D."/>
            <person name="Montanini B."/>
            <person name="Muratet M."/>
            <person name="Nehls U."/>
            <person name="Niculita-Hirzel H."/>
            <person name="Oudot-Le Secq M.P."/>
            <person name="Peter M."/>
            <person name="Quesneville H."/>
            <person name="Rajashekar B."/>
            <person name="Reich M."/>
            <person name="Rouhier N."/>
            <person name="Schmutz J."/>
            <person name="Yin T."/>
            <person name="Chalot M."/>
            <person name="Henrissat B."/>
            <person name="Kuees U."/>
            <person name="Lucas S."/>
            <person name="Van de Peer Y."/>
            <person name="Podila G.K."/>
            <person name="Polle A."/>
            <person name="Pukkila P.J."/>
            <person name="Richardson P.M."/>
            <person name="Rouze P."/>
            <person name="Sanders I.R."/>
            <person name="Stajich J.E."/>
            <person name="Tunlid A."/>
            <person name="Tuskan G."/>
            <person name="Grigoriev I.V."/>
        </authorList>
    </citation>
    <scope>NUCLEOTIDE SEQUENCE [LARGE SCALE GENOMIC DNA]</scope>
    <source>
        <strain evidence="2">S238N-H82 / ATCC MYA-4686</strain>
    </source>
</reference>
<sequence>MAPISAHNTSNRCLWSQRSHRVESPSCVSIRSSSSPWAAATSHIQMYPSLSGLFRLRLSRRIGTASICTRPVVTFEYVTCNGAITYNHNTPPT</sequence>
<accession>B0DT71</accession>
<keyword evidence="2" id="KW-1185">Reference proteome</keyword>
<gene>
    <name evidence="1" type="ORF">LACBIDRAFT_309854</name>
</gene>
<proteinExistence type="predicted"/>
<evidence type="ECO:0000313" key="1">
    <source>
        <dbReference type="EMBL" id="EDR02226.1"/>
    </source>
</evidence>
<dbReference type="InParanoid" id="B0DT71"/>
<dbReference type="AlphaFoldDB" id="B0DT71"/>
<protein>
    <submittedName>
        <fullName evidence="1">Predicted protein</fullName>
    </submittedName>
</protein>
<dbReference type="HOGENOM" id="CLU_2400062_0_0_1"/>
<dbReference type="KEGG" id="lbc:LACBIDRAFT_309854"/>
<name>B0DT71_LACBS</name>
<dbReference type="Proteomes" id="UP000001194">
    <property type="component" value="Unassembled WGS sequence"/>
</dbReference>
<dbReference type="RefSeq" id="XP_001887171.1">
    <property type="nucleotide sequence ID" value="XM_001887136.1"/>
</dbReference>